<dbReference type="OrthoDB" id="1932324at2759"/>
<dbReference type="STRING" id="157652.A0A371E5J3"/>
<keyword evidence="2" id="KW-0689">Ribosomal protein</keyword>
<name>A0A371E5J3_MUCPR</name>
<evidence type="ECO:0000256" key="3">
    <source>
        <dbReference type="ARBA" id="ARBA00023274"/>
    </source>
</evidence>
<dbReference type="GO" id="GO:0003735">
    <property type="term" value="F:structural constituent of ribosome"/>
    <property type="evidence" value="ECO:0007669"/>
    <property type="project" value="InterPro"/>
</dbReference>
<dbReference type="Gene3D" id="3.30.420.100">
    <property type="match status" value="1"/>
</dbReference>
<proteinExistence type="inferred from homology"/>
<dbReference type="GO" id="GO:0006412">
    <property type="term" value="P:translation"/>
    <property type="evidence" value="ECO:0007669"/>
    <property type="project" value="InterPro"/>
</dbReference>
<dbReference type="AlphaFoldDB" id="A0A371E5J3"/>
<dbReference type="GO" id="GO:0005840">
    <property type="term" value="C:ribosome"/>
    <property type="evidence" value="ECO:0007669"/>
    <property type="project" value="UniProtKB-KW"/>
</dbReference>
<protein>
    <submittedName>
        <fullName evidence="4">RplR</fullName>
    </submittedName>
</protein>
<evidence type="ECO:0000256" key="2">
    <source>
        <dbReference type="ARBA" id="ARBA00022980"/>
    </source>
</evidence>
<reference evidence="4" key="1">
    <citation type="submission" date="2018-05" db="EMBL/GenBank/DDBJ databases">
        <title>Draft genome of Mucuna pruriens seed.</title>
        <authorList>
            <person name="Nnadi N.E."/>
            <person name="Vos R."/>
            <person name="Hasami M.H."/>
            <person name="Devisetty U.K."/>
            <person name="Aguiy J.C."/>
        </authorList>
    </citation>
    <scope>NUCLEOTIDE SEQUENCE [LARGE SCALE GENOMIC DNA]</scope>
    <source>
        <strain evidence="4">JCA_2017</strain>
    </source>
</reference>
<evidence type="ECO:0000313" key="4">
    <source>
        <dbReference type="EMBL" id="RDX61298.1"/>
    </source>
</evidence>
<organism evidence="4 5">
    <name type="scientific">Mucuna pruriens</name>
    <name type="common">Velvet bean</name>
    <name type="synonym">Dolichos pruriens</name>
    <dbReference type="NCBI Taxonomy" id="157652"/>
    <lineage>
        <taxon>Eukaryota</taxon>
        <taxon>Viridiplantae</taxon>
        <taxon>Streptophyta</taxon>
        <taxon>Embryophyta</taxon>
        <taxon>Tracheophyta</taxon>
        <taxon>Spermatophyta</taxon>
        <taxon>Magnoliopsida</taxon>
        <taxon>eudicotyledons</taxon>
        <taxon>Gunneridae</taxon>
        <taxon>Pentapetalae</taxon>
        <taxon>rosids</taxon>
        <taxon>fabids</taxon>
        <taxon>Fabales</taxon>
        <taxon>Fabaceae</taxon>
        <taxon>Papilionoideae</taxon>
        <taxon>50 kb inversion clade</taxon>
        <taxon>NPAAA clade</taxon>
        <taxon>indigoferoid/millettioid clade</taxon>
        <taxon>Phaseoleae</taxon>
        <taxon>Mucuna</taxon>
    </lineage>
</organism>
<accession>A0A371E5J3</accession>
<gene>
    <name evidence="4" type="primary">rplR</name>
    <name evidence="4" type="ORF">CR513_60482</name>
</gene>
<dbReference type="InterPro" id="IPR005484">
    <property type="entry name" value="Ribosomal_uL18_bac/plant/anim"/>
</dbReference>
<keyword evidence="5" id="KW-1185">Reference proteome</keyword>
<dbReference type="Pfam" id="PF00861">
    <property type="entry name" value="Ribosomal_L18p"/>
    <property type="match status" value="1"/>
</dbReference>
<comment type="caution">
    <text evidence="4">The sequence shown here is derived from an EMBL/GenBank/DDBJ whole genome shotgun (WGS) entry which is preliminary data.</text>
</comment>
<dbReference type="InterPro" id="IPR057268">
    <property type="entry name" value="Ribosomal_L18"/>
</dbReference>
<keyword evidence="3" id="KW-0687">Ribonucleoprotein</keyword>
<dbReference type="PANTHER" id="PTHR12899">
    <property type="entry name" value="39S RIBOSOMAL PROTEIN L18, MITOCHONDRIAL"/>
    <property type="match status" value="1"/>
</dbReference>
<dbReference type="GO" id="GO:0008097">
    <property type="term" value="F:5S rRNA binding"/>
    <property type="evidence" value="ECO:0007669"/>
    <property type="project" value="TreeGrafter"/>
</dbReference>
<dbReference type="SUPFAM" id="SSF53137">
    <property type="entry name" value="Translational machinery components"/>
    <property type="match status" value="1"/>
</dbReference>
<dbReference type="Proteomes" id="UP000257109">
    <property type="component" value="Unassembled WGS sequence"/>
</dbReference>
<dbReference type="PANTHER" id="PTHR12899:SF16">
    <property type="entry name" value="OS02G0689700 PROTEIN"/>
    <property type="match status" value="1"/>
</dbReference>
<dbReference type="CDD" id="cd00432">
    <property type="entry name" value="Ribosomal_L18_L5e"/>
    <property type="match status" value="1"/>
</dbReference>
<sequence>MSWCSPTVCVCSSPLPQLAQSGRHNHNPNPNPNSLSFSWLSSFPTLTSTASRSAKIPPNPSRSDDSFIRAAWTRRSRGEAAKKPHRKSWKQRTDMYMRPFLLNVFFSKRFIHAKVVHRGTSKVICVATTNAKDLRNSLPSLTDHNACRVVGKLIAELSMEADVYAVAYEPRKDERIEGRLGIVLDTIKENGGDGMKDSRTRRALLLSF</sequence>
<evidence type="ECO:0000256" key="1">
    <source>
        <dbReference type="ARBA" id="ARBA00007116"/>
    </source>
</evidence>
<evidence type="ECO:0000313" key="5">
    <source>
        <dbReference type="Proteomes" id="UP000257109"/>
    </source>
</evidence>
<dbReference type="EMBL" id="QJKJ01016221">
    <property type="protein sequence ID" value="RDX61298.1"/>
    <property type="molecule type" value="Genomic_DNA"/>
</dbReference>
<dbReference type="GO" id="GO:1990904">
    <property type="term" value="C:ribonucleoprotein complex"/>
    <property type="evidence" value="ECO:0007669"/>
    <property type="project" value="UniProtKB-KW"/>
</dbReference>
<comment type="similarity">
    <text evidence="1">Belongs to the universal ribosomal protein uL18 family.</text>
</comment>